<dbReference type="InterPro" id="IPR057326">
    <property type="entry name" value="KR_dom"/>
</dbReference>
<dbReference type="InterPro" id="IPR036736">
    <property type="entry name" value="ACP-like_sf"/>
</dbReference>
<dbReference type="Pfam" id="PF00109">
    <property type="entry name" value="ketoacyl-synt"/>
    <property type="match status" value="1"/>
</dbReference>
<dbReference type="SMART" id="SM00827">
    <property type="entry name" value="PKS_AT"/>
    <property type="match status" value="1"/>
</dbReference>
<comment type="pathway">
    <text evidence="1">Lipid metabolism; fatty acid biosynthesis.</text>
</comment>
<keyword evidence="5" id="KW-0808">Transferase</keyword>
<name>A0A250KMY8_9GAMM</name>
<dbReference type="InterPro" id="IPR013968">
    <property type="entry name" value="PKS_KR"/>
</dbReference>
<dbReference type="KEGG" id="mmai:sS8_1101"/>
<dbReference type="SUPFAM" id="SSF47336">
    <property type="entry name" value="ACP-like"/>
    <property type="match status" value="1"/>
</dbReference>
<dbReference type="RefSeq" id="WP_145986421.1">
    <property type="nucleotide sequence ID" value="NZ_AP017928.1"/>
</dbReference>
<evidence type="ECO:0000256" key="6">
    <source>
        <dbReference type="ARBA" id="ARBA00054155"/>
    </source>
</evidence>
<sequence length="1604" mass="174438">MSGTDPRVQHALMKKAIVELRELRNELDAMKRARCEPIAIIGLSCRFPGAPDPEAFWQLLAEGVDAIGEVPRDRWNVDANYDPEPGIPGKIYVRAGGFIGSPDGFDADFFGIAPREAMSLDPQQRLLLELGWEALEHAGLVPEHLAGSSTGVFVGVSTDDYHDKLLQRPPEQIDAYLATGTAHSTSAGRLSYVLGLRGPNLAVDTACSSSLVAVHLAITSLRNGECDLALAAAANVLLGPELFINFCQARMLSPTGRCRTFDAAADGYVRAEGCGAVVLKRLTDAQRDGNNILAVIRGSAINHDGRSSGLTVPNGPAQQAVIRAALRDAQLSPSEVHYLEAHGTGTSLGDPIEVGALGAVFGERQEPLIIGSVKTNIGHLEAAAGMAGLIKVVLALQHGEIPPSLHFHVPNPHIPWSELPVSVASERRRWPHGRRVASVSSFGFSGTNAHVVLEEAPIAEPGRVEIERPLHLLTLSAKTEEALRECAVRYSDHLATDPCAELSDICYSANTGRSQFNHRLAIVTDSVAQARRQLADFVAGRESTRVFTGLVSGTRKPKVAFLFTGQGSQYIGMGRQLYEIQPYFRQVLDRCDEILQPRLDRSLIEILYPTSGEISPLDQTAYAQPALFALEYALAQLWRSWGIEPSVVVGHSLGEYVAACVAGVFGLEEGLKLIAERGRLMQNLPEGGEMTVVFADEARVSAEIRTHAGEVSIAAFNGPQNSVISGRRGAVEAIVMSLEAKGIKTRKLTVSHAFHSELMEPMLTPFLRAASRISYSPPQISLISNITGRLVSPTEMAAPEYWCRHTREPVRFAASMETLRELGIDVFLEIGPKPILLEMGCQCLPEATGVWLPSLRQEQSDWQPLLSSLGELYCRGAPVNWLGFDRDYTRRRVALPTYPWQRSRYWMETPETGRSETASSQKDAHTPIVRLLDQRDTLGLIRLLENAGNFSEEQKKLLPDLVQSLVEQHHLQQAAAGAQDWLYRLDWDVAPHESDAGQAQTGFGHPGRWLILADRTGVGESLARLLQERGQHCVLVYAGAADDAAVESERPCIDPTRSADFEALIQSLLEDPASPQLQGVVHLWSLEAAPSRALTISSLAQARNRGCVSVLHLLQALLKHAVSPRLWLVTRGAVSAGHRHPLAVAQSPLWGLGKVIGLEHPQLWSGMVDLNPDAAADEATRLLGEIGDSRAENYIAIRNGRRYVARLIRTQLPASQELQLKPDGTYLITGGLGSLGLRVAEWMVQQGARYLVLVGRHPASMEAERFLSRLEQAGTKIFVAQADVADPEDMARVVEALHSSGPPLRGIIHAAGVLDDGVLVQQNGERLTRVMDPKVNGAWNLHVLTQNLPLDFLVFFSSAASLLGSPGQANYAAANAFLDALAQHRRFLGQPGLSLNWGPWAEVGMAANLAGRHQTRLSAQGLNSIPPELGLQILGQVLGVDQAQIGVLPADWTVFRRQLPAAESPLLSKLISEPNSPDGGVKRASEQELQILQRLEEADPDDREELVMAYVRQRTAEILGLESPFRITPQQSLNELGFDSLMGTQLKNRFMSDLKVDVPIGEFIGKSSIAHLTGVLLNHFALSDLALSNSPSSDVSEDIEEIAL</sequence>
<dbReference type="Pfam" id="PF21394">
    <property type="entry name" value="Beta-ketacyl_N"/>
    <property type="match status" value="1"/>
</dbReference>
<dbReference type="Gene3D" id="3.40.366.10">
    <property type="entry name" value="Malonyl-Coenzyme A Acyl Carrier Protein, domain 2"/>
    <property type="match status" value="1"/>
</dbReference>
<accession>A0A250KMY8</accession>
<dbReference type="PROSITE" id="PS52004">
    <property type="entry name" value="KS3_2"/>
    <property type="match status" value="1"/>
</dbReference>
<evidence type="ECO:0000259" key="8">
    <source>
        <dbReference type="PROSITE" id="PS52004"/>
    </source>
</evidence>
<dbReference type="GO" id="GO:0031177">
    <property type="term" value="F:phosphopantetheine binding"/>
    <property type="evidence" value="ECO:0007669"/>
    <property type="project" value="InterPro"/>
</dbReference>
<evidence type="ECO:0000259" key="7">
    <source>
        <dbReference type="PROSITE" id="PS50075"/>
    </source>
</evidence>
<dbReference type="SMART" id="SM00823">
    <property type="entry name" value="PKS_PP"/>
    <property type="match status" value="1"/>
</dbReference>
<dbReference type="GO" id="GO:0004315">
    <property type="term" value="F:3-oxoacyl-[acyl-carrier-protein] synthase activity"/>
    <property type="evidence" value="ECO:0007669"/>
    <property type="project" value="InterPro"/>
</dbReference>
<evidence type="ECO:0000313" key="10">
    <source>
        <dbReference type="Proteomes" id="UP000266313"/>
    </source>
</evidence>
<dbReference type="Gene3D" id="3.40.50.720">
    <property type="entry name" value="NAD(P)-binding Rossmann-like Domain"/>
    <property type="match status" value="1"/>
</dbReference>
<feature type="domain" description="Ketosynthase family 3 (KS3)" evidence="8">
    <location>
        <begin position="35"/>
        <end position="455"/>
    </location>
</feature>
<dbReference type="InterPro" id="IPR018201">
    <property type="entry name" value="Ketoacyl_synth_AS"/>
</dbReference>
<keyword evidence="3" id="KW-0596">Phosphopantetheine</keyword>
<dbReference type="OrthoDB" id="9778690at2"/>
<evidence type="ECO:0000256" key="3">
    <source>
        <dbReference type="ARBA" id="ARBA00022450"/>
    </source>
</evidence>
<dbReference type="PANTHER" id="PTHR43775">
    <property type="entry name" value="FATTY ACID SYNTHASE"/>
    <property type="match status" value="1"/>
</dbReference>
<dbReference type="Gene3D" id="3.40.47.10">
    <property type="match status" value="1"/>
</dbReference>
<proteinExistence type="inferred from homology"/>
<dbReference type="InterPro" id="IPR020806">
    <property type="entry name" value="PKS_PP-bd"/>
</dbReference>
<dbReference type="InterPro" id="IPR020841">
    <property type="entry name" value="PKS_Beta-ketoAc_synthase_dom"/>
</dbReference>
<dbReference type="EMBL" id="AP017928">
    <property type="protein sequence ID" value="BBA33063.1"/>
    <property type="molecule type" value="Genomic_DNA"/>
</dbReference>
<dbReference type="Pfam" id="PF22621">
    <property type="entry name" value="CurL-like_PKS_C"/>
    <property type="match status" value="1"/>
</dbReference>
<dbReference type="SMART" id="SM00822">
    <property type="entry name" value="PKS_KR"/>
    <property type="match status" value="1"/>
</dbReference>
<dbReference type="InterPro" id="IPR049490">
    <property type="entry name" value="C883_1060-like_KR_N"/>
</dbReference>
<dbReference type="SUPFAM" id="SSF53901">
    <property type="entry name" value="Thiolase-like"/>
    <property type="match status" value="1"/>
</dbReference>
<keyword evidence="4" id="KW-0597">Phosphoprotein</keyword>
<evidence type="ECO:0000256" key="4">
    <source>
        <dbReference type="ARBA" id="ARBA00022553"/>
    </source>
</evidence>
<dbReference type="Pfam" id="PF08659">
    <property type="entry name" value="KR"/>
    <property type="match status" value="1"/>
</dbReference>
<dbReference type="Proteomes" id="UP000266313">
    <property type="component" value="Chromosome"/>
</dbReference>
<dbReference type="FunFam" id="3.40.366.10:FF:000002">
    <property type="entry name" value="Probable polyketide synthase 2"/>
    <property type="match status" value="1"/>
</dbReference>
<evidence type="ECO:0000256" key="2">
    <source>
        <dbReference type="ARBA" id="ARBA00006484"/>
    </source>
</evidence>
<dbReference type="InterPro" id="IPR014043">
    <property type="entry name" value="Acyl_transferase_dom"/>
</dbReference>
<protein>
    <submittedName>
        <fullName evidence="9">Polyketide synthase family protein</fullName>
    </submittedName>
</protein>
<dbReference type="InterPro" id="IPR036291">
    <property type="entry name" value="NAD(P)-bd_dom_sf"/>
</dbReference>
<dbReference type="GO" id="GO:0006633">
    <property type="term" value="P:fatty acid biosynthetic process"/>
    <property type="evidence" value="ECO:0007669"/>
    <property type="project" value="UniProtKB-UniPathway"/>
</dbReference>
<evidence type="ECO:0000256" key="5">
    <source>
        <dbReference type="ARBA" id="ARBA00022679"/>
    </source>
</evidence>
<comment type="function">
    <text evidence="6">Involved in production of the polyketide antibiotic thailandamide.</text>
</comment>
<gene>
    <name evidence="9" type="ORF">sS8_1101</name>
</gene>
<dbReference type="InterPro" id="IPR001227">
    <property type="entry name" value="Ac_transferase_dom_sf"/>
</dbReference>
<dbReference type="SUPFAM" id="SSF52151">
    <property type="entry name" value="FabD/lysophospholipase-like"/>
    <property type="match status" value="1"/>
</dbReference>
<organism evidence="9 10">
    <name type="scientific">Methylocaldum marinum</name>
    <dbReference type="NCBI Taxonomy" id="1432792"/>
    <lineage>
        <taxon>Bacteria</taxon>
        <taxon>Pseudomonadati</taxon>
        <taxon>Pseudomonadota</taxon>
        <taxon>Gammaproteobacteria</taxon>
        <taxon>Methylococcales</taxon>
        <taxon>Methylococcaceae</taxon>
        <taxon>Methylocaldum</taxon>
    </lineage>
</organism>
<dbReference type="SMART" id="SM00825">
    <property type="entry name" value="PKS_KS"/>
    <property type="match status" value="1"/>
</dbReference>
<dbReference type="GO" id="GO:0004312">
    <property type="term" value="F:fatty acid synthase activity"/>
    <property type="evidence" value="ECO:0007669"/>
    <property type="project" value="TreeGrafter"/>
</dbReference>
<dbReference type="SUPFAM" id="SSF55048">
    <property type="entry name" value="Probable ACP-binding domain of malonyl-CoA ACP transacylase"/>
    <property type="match status" value="1"/>
</dbReference>
<evidence type="ECO:0000313" key="9">
    <source>
        <dbReference type="EMBL" id="BBA33063.1"/>
    </source>
</evidence>
<dbReference type="Pfam" id="PF00698">
    <property type="entry name" value="Acyl_transf_1"/>
    <property type="match status" value="1"/>
</dbReference>
<dbReference type="FunFam" id="3.40.47.10:FF:000019">
    <property type="entry name" value="Polyketide synthase type I"/>
    <property type="match status" value="1"/>
</dbReference>
<dbReference type="InterPro" id="IPR016035">
    <property type="entry name" value="Acyl_Trfase/lysoPLipase"/>
</dbReference>
<keyword evidence="10" id="KW-1185">Reference proteome</keyword>
<dbReference type="InterPro" id="IPR016039">
    <property type="entry name" value="Thiolase-like"/>
</dbReference>
<dbReference type="InterPro" id="IPR014030">
    <property type="entry name" value="Ketoacyl_synth_N"/>
</dbReference>
<dbReference type="Gene3D" id="3.30.70.3290">
    <property type="match status" value="1"/>
</dbReference>
<dbReference type="UniPathway" id="UPA00094"/>
<comment type="similarity">
    <text evidence="2">Belongs to the short-chain dehydrogenases/reductases (SDR) family.</text>
</comment>
<dbReference type="Pfam" id="PF02801">
    <property type="entry name" value="Ketoacyl-synt_C"/>
    <property type="match status" value="1"/>
</dbReference>
<feature type="domain" description="Carrier" evidence="7">
    <location>
        <begin position="1505"/>
        <end position="1580"/>
    </location>
</feature>
<dbReference type="InterPro" id="IPR009081">
    <property type="entry name" value="PP-bd_ACP"/>
</dbReference>
<dbReference type="CDD" id="cd00833">
    <property type="entry name" value="PKS"/>
    <property type="match status" value="1"/>
</dbReference>
<dbReference type="PROSITE" id="PS50075">
    <property type="entry name" value="CARRIER"/>
    <property type="match status" value="1"/>
</dbReference>
<dbReference type="PROSITE" id="PS00606">
    <property type="entry name" value="KS3_1"/>
    <property type="match status" value="1"/>
</dbReference>
<dbReference type="InterPro" id="IPR014031">
    <property type="entry name" value="Ketoacyl_synth_C"/>
</dbReference>
<evidence type="ECO:0000256" key="1">
    <source>
        <dbReference type="ARBA" id="ARBA00005194"/>
    </source>
</evidence>
<dbReference type="InterPro" id="IPR050091">
    <property type="entry name" value="PKS_NRPS_Biosynth_Enz"/>
</dbReference>
<dbReference type="Gene3D" id="1.10.1200.10">
    <property type="entry name" value="ACP-like"/>
    <property type="match status" value="1"/>
</dbReference>
<dbReference type="InterPro" id="IPR016036">
    <property type="entry name" value="Malonyl_transacylase_ACP-bd"/>
</dbReference>
<dbReference type="PANTHER" id="PTHR43775:SF37">
    <property type="entry name" value="SI:DKEY-61P9.11"/>
    <property type="match status" value="1"/>
</dbReference>
<dbReference type="SUPFAM" id="SSF51735">
    <property type="entry name" value="NAD(P)-binding Rossmann-fold domains"/>
    <property type="match status" value="2"/>
</dbReference>
<dbReference type="Pfam" id="PF00550">
    <property type="entry name" value="PP-binding"/>
    <property type="match status" value="1"/>
</dbReference>
<reference evidence="9 10" key="1">
    <citation type="submission" date="2016-12" db="EMBL/GenBank/DDBJ databases">
        <title>Genome sequencing of Methylocaldum marinum.</title>
        <authorList>
            <person name="Takeuchi M."/>
            <person name="Kamagata Y."/>
            <person name="Hiraoka S."/>
            <person name="Oshima K."/>
            <person name="Hattori M."/>
            <person name="Iwasaki W."/>
        </authorList>
    </citation>
    <scope>NUCLEOTIDE SEQUENCE [LARGE SCALE GENOMIC DNA]</scope>
    <source>
        <strain evidence="9 10">S8</strain>
    </source>
</reference>
<dbReference type="CDD" id="cd08955">
    <property type="entry name" value="KR_2_FAS_SDR_x"/>
    <property type="match status" value="1"/>
</dbReference>